<dbReference type="EMBL" id="AY775826">
    <property type="protein sequence ID" value="AAV80793.1"/>
    <property type="molecule type" value="mRNA"/>
</dbReference>
<organism evidence="2">
    <name type="scientific">Ixodes scapularis</name>
    <name type="common">Black-legged tick</name>
    <name type="synonym">Deer tick</name>
    <dbReference type="NCBI Taxonomy" id="6945"/>
    <lineage>
        <taxon>Eukaryota</taxon>
        <taxon>Metazoa</taxon>
        <taxon>Ecdysozoa</taxon>
        <taxon>Arthropoda</taxon>
        <taxon>Chelicerata</taxon>
        <taxon>Arachnida</taxon>
        <taxon>Acari</taxon>
        <taxon>Parasitiformes</taxon>
        <taxon>Ixodida</taxon>
        <taxon>Ixodoidea</taxon>
        <taxon>Ixodidae</taxon>
        <taxon>Ixodinae</taxon>
        <taxon>Ixodes</taxon>
    </lineage>
</organism>
<sequence length="114" mass="12508">MNTALILLPLAALLAIAESSVLRRRELSEEEQFVNLIQTTCIDPLNLTEEESAAVEKLMDMDDDDMTMESAEDLERLIEQVAPNEAVANSLKPKVATVIACVAGELLKILGLQR</sequence>
<name>Q5Q978_IXOSC</name>
<dbReference type="VEuPathDB" id="VectorBase:ISCW003124"/>
<proteinExistence type="evidence at transcript level"/>
<protein>
    <submittedName>
        <fullName evidence="2">Putative secreted salivary gland peptide</fullName>
    </submittedName>
</protein>
<evidence type="ECO:0000256" key="1">
    <source>
        <dbReference type="SAM" id="SignalP"/>
    </source>
</evidence>
<accession>Q5Q978</accession>
<dbReference type="VEuPathDB" id="VectorBase:ISCI003124"/>
<dbReference type="GeneID" id="8027381"/>
<evidence type="ECO:0000313" key="2">
    <source>
        <dbReference type="EMBL" id="AAV80793.1"/>
    </source>
</evidence>
<dbReference type="VEuPathDB" id="VectorBase:ISCP_036904"/>
<feature type="chain" id="PRO_5004261503" evidence="1">
    <location>
        <begin position="20"/>
        <end position="114"/>
    </location>
</feature>
<dbReference type="RefSeq" id="XP_029825076.1">
    <property type="nucleotide sequence ID" value="XM_029969216.4"/>
</dbReference>
<dbReference type="HOGENOM" id="CLU_1596330_0_0_1"/>
<dbReference type="KEGG" id="isc:8027381"/>
<feature type="signal peptide" evidence="1">
    <location>
        <begin position="1"/>
        <end position="19"/>
    </location>
</feature>
<dbReference type="AlphaFoldDB" id="Q5Q978"/>
<keyword evidence="1" id="KW-0732">Signal</keyword>
<reference evidence="2" key="1">
    <citation type="submission" date="2004-10" db="EMBL/GenBank/DDBJ databases">
        <title>The expression of Ixodes scapularis salivary gland proteins 18 to 24 hours after attachment.</title>
        <authorList>
            <person name="Alarcon-Chaidez F.J."/>
            <person name="Lambson B.E."/>
            <person name="Wikel S.K."/>
        </authorList>
    </citation>
    <scope>NUCLEOTIDE SEQUENCE</scope>
    <source>
        <tissue evidence="2">Salivary gland</tissue>
    </source>
</reference>